<dbReference type="SUPFAM" id="SSF51120">
    <property type="entry name" value="beta-Roll"/>
    <property type="match status" value="1"/>
</dbReference>
<dbReference type="RefSeq" id="WP_354700714.1">
    <property type="nucleotide sequence ID" value="NZ_CP114014.1"/>
</dbReference>
<gene>
    <name evidence="2" type="ORF">DSM112329_01000</name>
</gene>
<protein>
    <recommendedName>
        <fullName evidence="3">Calcium-binding protein</fullName>
    </recommendedName>
</protein>
<sequence length="237" mass="23853">MSISTLKKSFLGLATVAAVAASVPAGAEASTASRTGSGGQVLTVRAAPGEANDIEVYSRPGYILVWERNNVDPLVGQPAGCVNYNANQVQCPTTLVRSVYVDTGDRSDRLVADLGVPVTATLAGGAGNDVVDVKGTAGGAPGPQTPNLLGGDGDDHVYGWQFSDNLSGGSGHDTIGAGGGADTLNGGTGIDRLDAGQGNDTVLARDGWGDIVACGTGYDRAQRDSNDQPITSCEAAF</sequence>
<dbReference type="InterPro" id="IPR018511">
    <property type="entry name" value="Hemolysin-typ_Ca-bd_CS"/>
</dbReference>
<dbReference type="InterPro" id="IPR011049">
    <property type="entry name" value="Serralysin-like_metalloprot_C"/>
</dbReference>
<dbReference type="Pfam" id="PF00353">
    <property type="entry name" value="HemolysinCabind"/>
    <property type="match status" value="3"/>
</dbReference>
<evidence type="ECO:0000256" key="1">
    <source>
        <dbReference type="SAM" id="SignalP"/>
    </source>
</evidence>
<dbReference type="EMBL" id="CP114014">
    <property type="protein sequence ID" value="XAY04170.1"/>
    <property type="molecule type" value="Genomic_DNA"/>
</dbReference>
<dbReference type="GO" id="GO:0005509">
    <property type="term" value="F:calcium ion binding"/>
    <property type="evidence" value="ECO:0007669"/>
    <property type="project" value="InterPro"/>
</dbReference>
<keyword evidence="1" id="KW-0732">Signal</keyword>
<dbReference type="KEGG" id="parq:DSM112329_01000"/>
<evidence type="ECO:0000313" key="2">
    <source>
        <dbReference type="EMBL" id="XAY04170.1"/>
    </source>
</evidence>
<dbReference type="InterPro" id="IPR001343">
    <property type="entry name" value="Hemolysn_Ca-bd"/>
</dbReference>
<name>A0AAU7AR51_9ACTN</name>
<dbReference type="PROSITE" id="PS00330">
    <property type="entry name" value="HEMOLYSIN_CALCIUM"/>
    <property type="match status" value="1"/>
</dbReference>
<organism evidence="2">
    <name type="scientific">Paraconexibacter sp. AEG42_29</name>
    <dbReference type="NCBI Taxonomy" id="2997339"/>
    <lineage>
        <taxon>Bacteria</taxon>
        <taxon>Bacillati</taxon>
        <taxon>Actinomycetota</taxon>
        <taxon>Thermoleophilia</taxon>
        <taxon>Solirubrobacterales</taxon>
        <taxon>Paraconexibacteraceae</taxon>
        <taxon>Paraconexibacter</taxon>
    </lineage>
</organism>
<accession>A0AAU7AR51</accession>
<proteinExistence type="predicted"/>
<dbReference type="Gene3D" id="2.150.10.10">
    <property type="entry name" value="Serralysin-like metalloprotease, C-terminal"/>
    <property type="match status" value="1"/>
</dbReference>
<evidence type="ECO:0008006" key="3">
    <source>
        <dbReference type="Google" id="ProtNLM"/>
    </source>
</evidence>
<feature type="signal peptide" evidence="1">
    <location>
        <begin position="1"/>
        <end position="27"/>
    </location>
</feature>
<dbReference type="PRINTS" id="PR00313">
    <property type="entry name" value="CABNDNGRPT"/>
</dbReference>
<feature type="chain" id="PRO_5043986055" description="Calcium-binding protein" evidence="1">
    <location>
        <begin position="28"/>
        <end position="237"/>
    </location>
</feature>
<dbReference type="AlphaFoldDB" id="A0AAU7AR51"/>
<reference evidence="2" key="1">
    <citation type="submission" date="2022-12" db="EMBL/GenBank/DDBJ databases">
        <title>Paraconexibacter alkalitolerans sp. nov. and Baekduia alba sp. nov., isolated from soil and emended description of the genera Paraconexibacter (Chun et al., 2020) and Baekduia (An et al., 2020).</title>
        <authorList>
            <person name="Vieira S."/>
            <person name="Huber K.J."/>
            <person name="Geppert A."/>
            <person name="Wolf J."/>
            <person name="Neumann-Schaal M."/>
            <person name="Muesken M."/>
            <person name="Overmann J."/>
        </authorList>
    </citation>
    <scope>NUCLEOTIDE SEQUENCE</scope>
    <source>
        <strain evidence="2">AEG42_29</strain>
    </source>
</reference>